<dbReference type="EMBL" id="CP011805">
    <property type="protein sequence ID" value="AKM07052.1"/>
    <property type="molecule type" value="Genomic_DNA"/>
</dbReference>
<dbReference type="InterPro" id="IPR036188">
    <property type="entry name" value="FAD/NAD-bd_sf"/>
</dbReference>
<dbReference type="Pfam" id="PF01134">
    <property type="entry name" value="GIDA"/>
    <property type="match status" value="1"/>
</dbReference>
<evidence type="ECO:0000256" key="2">
    <source>
        <dbReference type="ARBA" id="ARBA00003717"/>
    </source>
</evidence>
<evidence type="ECO:0000256" key="5">
    <source>
        <dbReference type="ARBA" id="ARBA00022630"/>
    </source>
</evidence>
<accession>A0A0G3X7C5</accession>
<dbReference type="SUPFAM" id="SSF51905">
    <property type="entry name" value="FAD/NAD(P)-binding domain"/>
    <property type="match status" value="1"/>
</dbReference>
<evidence type="ECO:0000256" key="10">
    <source>
        <dbReference type="ARBA" id="ARBA00023027"/>
    </source>
</evidence>
<dbReference type="PANTHER" id="PTHR11806">
    <property type="entry name" value="GLUCOSE INHIBITED DIVISION PROTEIN A"/>
    <property type="match status" value="1"/>
</dbReference>
<dbReference type="Proteomes" id="UP000037643">
    <property type="component" value="Chromosome"/>
</dbReference>
<dbReference type="InterPro" id="IPR002218">
    <property type="entry name" value="MnmG-rel"/>
</dbReference>
<comment type="function">
    <text evidence="2">NAD-binding protein involved in the addition of a carboxymethylaminomethyl (cmnm) group at the wobble position (U34) of certain tRNAs, forming tRNA-cmnm(5)s(2)U34.</text>
</comment>
<reference evidence="13 14" key="1">
    <citation type="submission" date="2015-06" db="EMBL/GenBank/DDBJ databases">
        <authorList>
            <person name="Kim K.M."/>
        </authorList>
    </citation>
    <scope>NUCLEOTIDE SEQUENCE [LARGE SCALE GENOMIC DNA]</scope>
    <source>
        <strain evidence="13 14">KCTC 22370</strain>
    </source>
</reference>
<evidence type="ECO:0000256" key="1">
    <source>
        <dbReference type="ARBA" id="ARBA00001974"/>
    </source>
</evidence>
<dbReference type="AlphaFoldDB" id="A0A0G3X7C5"/>
<comment type="function">
    <text evidence="11">Catalyzes the folate-dependent formation of 5-methyl-uridine at position 54 (M-5-U54) in all tRNAs.</text>
</comment>
<keyword evidence="10 11" id="KW-0520">NAD</keyword>
<keyword evidence="3 11" id="KW-0963">Cytoplasm</keyword>
<keyword evidence="6 11" id="KW-0808">Transferase</keyword>
<dbReference type="KEGG" id="amx:AM2010_976"/>
<evidence type="ECO:0000256" key="4">
    <source>
        <dbReference type="ARBA" id="ARBA00022603"/>
    </source>
</evidence>
<dbReference type="GO" id="GO:0047151">
    <property type="term" value="F:tRNA (uracil(54)-C5)-methyltransferase activity, 5,10-methylenetetrahydrofolate-dependent"/>
    <property type="evidence" value="ECO:0007669"/>
    <property type="project" value="UniProtKB-UniRule"/>
</dbReference>
<protein>
    <recommendedName>
        <fullName evidence="11">Methylenetetrahydrofolate--tRNA-(uracil-5-)-methyltransferase TrmFO</fullName>
        <ecNumber evidence="11">2.1.1.74</ecNumber>
    </recommendedName>
    <alternativeName>
        <fullName evidence="11">Folate-dependent tRNA (uracil-5-)-methyltransferase</fullName>
    </alternativeName>
    <alternativeName>
        <fullName evidence="11">Folate-dependent tRNA(M-5-U54)-methyltransferase</fullName>
    </alternativeName>
</protein>
<evidence type="ECO:0000256" key="7">
    <source>
        <dbReference type="ARBA" id="ARBA00022694"/>
    </source>
</evidence>
<keyword evidence="14" id="KW-1185">Reference proteome</keyword>
<dbReference type="OrthoDB" id="9803114at2"/>
<keyword evidence="4 11" id="KW-0489">Methyltransferase</keyword>
<name>A0A0G3X7C5_9SPHN</name>
<gene>
    <name evidence="11" type="primary">trmFO</name>
    <name evidence="13" type="ORF">AM2010_976</name>
</gene>
<dbReference type="PANTHER" id="PTHR11806:SF2">
    <property type="entry name" value="METHYLENETETRAHYDROFOLATE--TRNA-(URACIL-5-)-METHYLTRANSFERASE TRMFO"/>
    <property type="match status" value="1"/>
</dbReference>
<feature type="domain" description="MnmG N-terminal" evidence="12">
    <location>
        <begin position="4"/>
        <end position="376"/>
    </location>
</feature>
<comment type="similarity">
    <text evidence="11">Belongs to the MnmG family. TrmFO subfamily.</text>
</comment>
<proteinExistence type="inferred from homology"/>
<evidence type="ECO:0000256" key="11">
    <source>
        <dbReference type="HAMAP-Rule" id="MF_01037"/>
    </source>
</evidence>
<evidence type="ECO:0000256" key="3">
    <source>
        <dbReference type="ARBA" id="ARBA00022490"/>
    </source>
</evidence>
<dbReference type="GO" id="GO:0050660">
    <property type="term" value="F:flavin adenine dinucleotide binding"/>
    <property type="evidence" value="ECO:0007669"/>
    <property type="project" value="UniProtKB-UniRule"/>
</dbReference>
<dbReference type="NCBIfam" id="TIGR00137">
    <property type="entry name" value="gid_trmFO"/>
    <property type="match status" value="1"/>
</dbReference>
<dbReference type="EC" id="2.1.1.74" evidence="11"/>
<keyword evidence="5 11" id="KW-0285">Flavoprotein</keyword>
<feature type="binding site" evidence="11">
    <location>
        <begin position="9"/>
        <end position="14"/>
    </location>
    <ligand>
        <name>FAD</name>
        <dbReference type="ChEBI" id="CHEBI:57692"/>
    </ligand>
</feature>
<comment type="subcellular location">
    <subcellularLocation>
        <location evidence="11">Cytoplasm</location>
    </subcellularLocation>
</comment>
<keyword evidence="8 11" id="KW-0274">FAD</keyword>
<dbReference type="HAMAP" id="MF_01037">
    <property type="entry name" value="TrmFO"/>
    <property type="match status" value="1"/>
</dbReference>
<evidence type="ECO:0000256" key="8">
    <source>
        <dbReference type="ARBA" id="ARBA00022827"/>
    </source>
</evidence>
<dbReference type="GO" id="GO:0005829">
    <property type="term" value="C:cytosol"/>
    <property type="evidence" value="ECO:0007669"/>
    <property type="project" value="TreeGrafter"/>
</dbReference>
<dbReference type="InterPro" id="IPR004417">
    <property type="entry name" value="TrmFO"/>
</dbReference>
<keyword evidence="7 11" id="KW-0819">tRNA processing</keyword>
<organism evidence="13 14">
    <name type="scientific">Pelagerythrobacter marensis</name>
    <dbReference type="NCBI Taxonomy" id="543877"/>
    <lineage>
        <taxon>Bacteria</taxon>
        <taxon>Pseudomonadati</taxon>
        <taxon>Pseudomonadota</taxon>
        <taxon>Alphaproteobacteria</taxon>
        <taxon>Sphingomonadales</taxon>
        <taxon>Erythrobacteraceae</taxon>
        <taxon>Pelagerythrobacter</taxon>
    </lineage>
</organism>
<dbReference type="RefSeq" id="WP_047806129.1">
    <property type="nucleotide sequence ID" value="NZ_CP011805.1"/>
</dbReference>
<evidence type="ECO:0000313" key="13">
    <source>
        <dbReference type="EMBL" id="AKM07052.1"/>
    </source>
</evidence>
<dbReference type="InterPro" id="IPR040131">
    <property type="entry name" value="MnmG_N"/>
</dbReference>
<keyword evidence="9 11" id="KW-0521">NADP</keyword>
<dbReference type="PROSITE" id="PS01281">
    <property type="entry name" value="GIDA_2"/>
    <property type="match status" value="1"/>
</dbReference>
<dbReference type="Gene3D" id="3.50.50.60">
    <property type="entry name" value="FAD/NAD(P)-binding domain"/>
    <property type="match status" value="2"/>
</dbReference>
<dbReference type="GO" id="GO:0030488">
    <property type="term" value="P:tRNA methylation"/>
    <property type="evidence" value="ECO:0007669"/>
    <property type="project" value="TreeGrafter"/>
</dbReference>
<dbReference type="InterPro" id="IPR020595">
    <property type="entry name" value="MnmG-rel_CS"/>
</dbReference>
<evidence type="ECO:0000256" key="9">
    <source>
        <dbReference type="ARBA" id="ARBA00022857"/>
    </source>
</evidence>
<comment type="catalytic activity">
    <reaction evidence="11">
        <text>uridine(54) in tRNA + (6R)-5,10-methylene-5,6,7,8-tetrahydrofolate + NADPH + H(+) = 5-methyluridine(54) in tRNA + (6S)-5,6,7,8-tetrahydrofolate + NADP(+)</text>
        <dbReference type="Rhea" id="RHEA:62372"/>
        <dbReference type="Rhea" id="RHEA-COMP:10167"/>
        <dbReference type="Rhea" id="RHEA-COMP:10193"/>
        <dbReference type="ChEBI" id="CHEBI:15378"/>
        <dbReference type="ChEBI" id="CHEBI:15636"/>
        <dbReference type="ChEBI" id="CHEBI:57453"/>
        <dbReference type="ChEBI" id="CHEBI:57783"/>
        <dbReference type="ChEBI" id="CHEBI:58349"/>
        <dbReference type="ChEBI" id="CHEBI:65315"/>
        <dbReference type="ChEBI" id="CHEBI:74447"/>
        <dbReference type="EC" id="2.1.1.74"/>
    </reaction>
</comment>
<dbReference type="GO" id="GO:0002098">
    <property type="term" value="P:tRNA wobble uridine modification"/>
    <property type="evidence" value="ECO:0007669"/>
    <property type="project" value="TreeGrafter"/>
</dbReference>
<evidence type="ECO:0000259" key="12">
    <source>
        <dbReference type="Pfam" id="PF01134"/>
    </source>
</evidence>
<dbReference type="NCBIfam" id="NF003739">
    <property type="entry name" value="PRK05335.1"/>
    <property type="match status" value="1"/>
</dbReference>
<comment type="catalytic activity">
    <reaction evidence="11">
        <text>uridine(54) in tRNA + (6R)-5,10-methylene-5,6,7,8-tetrahydrofolate + NADH + H(+) = 5-methyluridine(54) in tRNA + (6S)-5,6,7,8-tetrahydrofolate + NAD(+)</text>
        <dbReference type="Rhea" id="RHEA:16873"/>
        <dbReference type="Rhea" id="RHEA-COMP:10167"/>
        <dbReference type="Rhea" id="RHEA-COMP:10193"/>
        <dbReference type="ChEBI" id="CHEBI:15378"/>
        <dbReference type="ChEBI" id="CHEBI:15636"/>
        <dbReference type="ChEBI" id="CHEBI:57453"/>
        <dbReference type="ChEBI" id="CHEBI:57540"/>
        <dbReference type="ChEBI" id="CHEBI:57945"/>
        <dbReference type="ChEBI" id="CHEBI:65315"/>
        <dbReference type="ChEBI" id="CHEBI:74447"/>
        <dbReference type="EC" id="2.1.1.74"/>
    </reaction>
</comment>
<evidence type="ECO:0000256" key="6">
    <source>
        <dbReference type="ARBA" id="ARBA00022679"/>
    </source>
</evidence>
<dbReference type="PATRIC" id="fig|543877.4.peg.986"/>
<dbReference type="STRING" id="543877.AM2010_976"/>
<sequence>MTHDVHIIGGGLAGSEAAWQLARRGYRVRLSEMRGTGATTPAHQTDGLAELVCSNSFRSDDDERNAVGLLHHEMRRLDSLVMRAGEKARVPAGSAMAVDRDVFSEEVERALQEHPNVTIVRERVDSLPASGATIVATGPLTAEALAASIVQATGQDRLAFFDAIAPIVHRDSIDMDIAWFQSRWNKGDGKDYINCPMDKDQYLAFHQGLLDGEKTTFKEWEANTPYFEGCMPIEVMASRGVDTLRFGPMKPVGLDDPRTACPEFPQGRWPHAVVQLRQDNKLGTLWNMVGFQTKLKHGAQVALFRTIPGLENAEFARLGGLHRNTFLNSPLVLDRQLRLKGGEHVRFAGQITGCEGYVESSAVGLMAGMMAAAELGGGNWSPPPRSSAMGALLSHITGDAEAETFQPMNVNFGLFPPLRDVKKKSRKEAYTTRAKTEFGAWMAELDGIPA</sequence>
<evidence type="ECO:0000313" key="14">
    <source>
        <dbReference type="Proteomes" id="UP000037643"/>
    </source>
</evidence>
<comment type="cofactor">
    <cofactor evidence="1 11">
        <name>FAD</name>
        <dbReference type="ChEBI" id="CHEBI:57692"/>
    </cofactor>
</comment>